<dbReference type="InterPro" id="IPR019734">
    <property type="entry name" value="TPR_rpt"/>
</dbReference>
<dbReference type="PANTHER" id="PTHR23082:SF0">
    <property type="entry name" value="GENERAL TRANSCRIPTION FACTOR 3C POLYPEPTIDE 3"/>
    <property type="match status" value="1"/>
</dbReference>
<feature type="coiled-coil region" evidence="2">
    <location>
        <begin position="497"/>
        <end position="524"/>
    </location>
</feature>
<accession>A0A9N9BWW5</accession>
<dbReference type="Pfam" id="PF14559">
    <property type="entry name" value="TPR_19"/>
    <property type="match status" value="1"/>
</dbReference>
<proteinExistence type="predicted"/>
<gene>
    <name evidence="3" type="ORF">FMOSSE_LOCUS7821</name>
</gene>
<sequence length="1036" mass="118973">SKTTPNPTTFLDLLNNTYDDADLVHMLAEATDLTSAATRNSFDFRSNFEEPGFNQPESTEFQNFAEAIGSDLTKGDSVPHLWQNLEKEWTEFNHDLRLTSGIGRIKKGKKGPRPRSIPPNLRALVGEANLHYVNRDYPRAIEVLQEVIKIDPNIHSAWFTLGTIQDEMGCPDKALQLYLVAAHLTPHDGALWKRLGLLSKNHNAVHQAIYCFSKAIRCDHNDVDAIWDRSILYSEIREFKKAIDGFNGLLEKIPYDMNVLREITRIQVQMNEIPQAIDLFLDAFAYYRNRPFPEDPEAEGSFGYSEINIMAELYMLAGDYNSAIDFIKRGVRWLQGRENEIWWDYINDDREYDEEENLDRRDHTSILAAARLRGANSTGGTNATLPIELRVKLGQCRISTDRLEEGKLHFAYLESYDVEQYVDLYYEVAETYTDKGLFEDALAIYEAVVVNESTDKSFAWMRMGMSHRELGNLESAAEYFAAVVKELPDNLDVKMALAETYEDLDEKEKALEMVNEVLEARKEKHIQTAAESKVPSSTSNQFSASFSRSIPAGSLQTEASLIQTVSEESKANAFARAEEERKQKIAEKEKETKIQFHRLDLLYGRSRLGDSESAIEFLETARNVVVDWKNNRAFYPQRDRMLPFKGWDRRRSWRKQAYFEELENSNDNDDAYLDEQATTMAKRLQWRIDGEKDELEDEIRKKITEFNGIIFEKWFDFFIKYIVTSTKNKCEQEAFDLLKLAGRANVFFHNIHYTTVLKLLSLAWGLHTRNFLVVCENARWLCNYKPFNSNLYDLYGAGMSSGSNALSCFAAANSQKYFLRQVKLMDTGFYQTPIIKSNSEKSEDGSKQKHVLKKAKVPEKPVASLLSLYGHILACARSYVGAIGYYSRAYSVKPKDPLISLSMGLAYMHRSMQRISDNRHLQIMQAFTFLYNYYELKGRNQEAEYNLGRAFHELGLYHLAVPHYERCLELPSLQQVFSEQKGKGKSPEKTSKEYSIANDNDSTCLRRDAAYNLSMIYVENGSPGLAAVLLKKYCTI</sequence>
<dbReference type="PROSITE" id="PS50005">
    <property type="entry name" value="TPR"/>
    <property type="match status" value="4"/>
</dbReference>
<evidence type="ECO:0000313" key="3">
    <source>
        <dbReference type="EMBL" id="CAG8578363.1"/>
    </source>
</evidence>
<name>A0A9N9BWW5_FUNMO</name>
<dbReference type="InterPro" id="IPR011990">
    <property type="entry name" value="TPR-like_helical_dom_sf"/>
</dbReference>
<dbReference type="EMBL" id="CAJVPP010001905">
    <property type="protein sequence ID" value="CAG8578363.1"/>
    <property type="molecule type" value="Genomic_DNA"/>
</dbReference>
<dbReference type="Gene3D" id="1.25.40.10">
    <property type="entry name" value="Tetratricopeptide repeat domain"/>
    <property type="match status" value="3"/>
</dbReference>
<dbReference type="SUPFAM" id="SSF48452">
    <property type="entry name" value="TPR-like"/>
    <property type="match status" value="3"/>
</dbReference>
<dbReference type="AlphaFoldDB" id="A0A9N9BWW5"/>
<dbReference type="Proteomes" id="UP000789375">
    <property type="component" value="Unassembled WGS sequence"/>
</dbReference>
<dbReference type="GO" id="GO:0006383">
    <property type="term" value="P:transcription by RNA polymerase III"/>
    <property type="evidence" value="ECO:0007669"/>
    <property type="project" value="InterPro"/>
</dbReference>
<feature type="repeat" description="TPR" evidence="1">
    <location>
        <begin position="457"/>
        <end position="490"/>
    </location>
</feature>
<keyword evidence="4" id="KW-1185">Reference proteome</keyword>
<evidence type="ECO:0000313" key="4">
    <source>
        <dbReference type="Proteomes" id="UP000789375"/>
    </source>
</evidence>
<dbReference type="GO" id="GO:0000127">
    <property type="term" value="C:transcription factor TFIIIC complex"/>
    <property type="evidence" value="ECO:0007669"/>
    <property type="project" value="TreeGrafter"/>
</dbReference>
<dbReference type="Pfam" id="PF13181">
    <property type="entry name" value="TPR_8"/>
    <property type="match status" value="1"/>
</dbReference>
<protein>
    <submittedName>
        <fullName evidence="3">6219_t:CDS:1</fullName>
    </submittedName>
</protein>
<feature type="repeat" description="TPR" evidence="1">
    <location>
        <begin position="155"/>
        <end position="188"/>
    </location>
</feature>
<dbReference type="SMART" id="SM00028">
    <property type="entry name" value="TPR"/>
    <property type="match status" value="9"/>
</dbReference>
<dbReference type="PANTHER" id="PTHR23082">
    <property type="entry name" value="TRANSCRIPTION INITIATION FACTOR IIIC TFIIIC , POLYPEPTIDE 3-RELATED"/>
    <property type="match status" value="1"/>
</dbReference>
<evidence type="ECO:0000256" key="1">
    <source>
        <dbReference type="PROSITE-ProRule" id="PRU00339"/>
    </source>
</evidence>
<dbReference type="InterPro" id="IPR039340">
    <property type="entry name" value="Tfc4/TFIIIC-102/Sfc4"/>
</dbReference>
<dbReference type="Pfam" id="PF13432">
    <property type="entry name" value="TPR_16"/>
    <property type="match status" value="1"/>
</dbReference>
<reference evidence="3" key="1">
    <citation type="submission" date="2021-06" db="EMBL/GenBank/DDBJ databases">
        <authorList>
            <person name="Kallberg Y."/>
            <person name="Tangrot J."/>
            <person name="Rosling A."/>
        </authorList>
    </citation>
    <scope>NUCLEOTIDE SEQUENCE</scope>
    <source>
        <strain evidence="3">87-6 pot B 2015</strain>
    </source>
</reference>
<feature type="repeat" description="TPR" evidence="1">
    <location>
        <begin position="941"/>
        <end position="974"/>
    </location>
</feature>
<keyword evidence="1" id="KW-0802">TPR repeat</keyword>
<comment type="caution">
    <text evidence="3">The sequence shown here is derived from an EMBL/GenBank/DDBJ whole genome shotgun (WGS) entry which is preliminary data.</text>
</comment>
<evidence type="ECO:0000256" key="2">
    <source>
        <dbReference type="SAM" id="Coils"/>
    </source>
</evidence>
<keyword evidence="2" id="KW-0175">Coiled coil</keyword>
<organism evidence="3 4">
    <name type="scientific">Funneliformis mosseae</name>
    <name type="common">Endomycorrhizal fungus</name>
    <name type="synonym">Glomus mosseae</name>
    <dbReference type="NCBI Taxonomy" id="27381"/>
    <lineage>
        <taxon>Eukaryota</taxon>
        <taxon>Fungi</taxon>
        <taxon>Fungi incertae sedis</taxon>
        <taxon>Mucoromycota</taxon>
        <taxon>Glomeromycotina</taxon>
        <taxon>Glomeromycetes</taxon>
        <taxon>Glomerales</taxon>
        <taxon>Glomeraceae</taxon>
        <taxon>Funneliformis</taxon>
    </lineage>
</organism>
<feature type="repeat" description="TPR" evidence="1">
    <location>
        <begin position="121"/>
        <end position="154"/>
    </location>
</feature>
<feature type="non-terminal residue" evidence="3">
    <location>
        <position position="1036"/>
    </location>
</feature>